<dbReference type="PATRIC" id="fig|1035195.3.peg.1204"/>
<feature type="region of interest" description="Disordered" evidence="1">
    <location>
        <begin position="158"/>
        <end position="189"/>
    </location>
</feature>
<keyword evidence="4" id="KW-1185">Reference proteome</keyword>
<keyword evidence="2" id="KW-0472">Membrane</keyword>
<protein>
    <recommendedName>
        <fullName evidence="5">DUF3099 domain-containing protein</fullName>
    </recommendedName>
</protein>
<proteinExistence type="predicted"/>
<keyword evidence="2" id="KW-1133">Transmembrane helix</keyword>
<dbReference type="AlphaFoldDB" id="L1MFT7"/>
<accession>L1MFT7</accession>
<feature type="compositionally biased region" description="Basic and acidic residues" evidence="1">
    <location>
        <begin position="180"/>
        <end position="189"/>
    </location>
</feature>
<evidence type="ECO:0000313" key="4">
    <source>
        <dbReference type="Proteomes" id="UP000010445"/>
    </source>
</evidence>
<comment type="caution">
    <text evidence="3">The sequence shown here is derived from an EMBL/GenBank/DDBJ whole genome shotgun (WGS) entry which is preliminary data.</text>
</comment>
<dbReference type="Proteomes" id="UP000010445">
    <property type="component" value="Unassembled WGS sequence"/>
</dbReference>
<evidence type="ECO:0000256" key="2">
    <source>
        <dbReference type="SAM" id="Phobius"/>
    </source>
</evidence>
<evidence type="ECO:0008006" key="5">
    <source>
        <dbReference type="Google" id="ProtNLM"/>
    </source>
</evidence>
<dbReference type="STRING" id="1035195.HMPREF9997_01343"/>
<dbReference type="EMBL" id="AMEM01000018">
    <property type="protein sequence ID" value="EKX90128.1"/>
    <property type="molecule type" value="Genomic_DNA"/>
</dbReference>
<reference evidence="3 4" key="1">
    <citation type="submission" date="2012-05" db="EMBL/GenBank/DDBJ databases">
        <authorList>
            <person name="Weinstock G."/>
            <person name="Sodergren E."/>
            <person name="Lobos E.A."/>
            <person name="Fulton L."/>
            <person name="Fulton R."/>
            <person name="Courtney L."/>
            <person name="Fronick C."/>
            <person name="O'Laughlin M."/>
            <person name="Godfrey J."/>
            <person name="Wilson R.M."/>
            <person name="Miner T."/>
            <person name="Farmer C."/>
            <person name="Delehaunty K."/>
            <person name="Cordes M."/>
            <person name="Minx P."/>
            <person name="Tomlinson C."/>
            <person name="Chen J."/>
            <person name="Wollam A."/>
            <person name="Pepin K.H."/>
            <person name="Bhonagiri V."/>
            <person name="Zhang X."/>
            <person name="Suruliraj S."/>
            <person name="Warren W."/>
            <person name="Mitreva M."/>
            <person name="Mardis E.R."/>
            <person name="Wilson R.K."/>
        </authorList>
    </citation>
    <scope>NUCLEOTIDE SEQUENCE [LARGE SCALE GENOMIC DNA]</scope>
    <source>
        <strain evidence="3 4">F0235</strain>
    </source>
</reference>
<name>L1MFT7_9CORY</name>
<evidence type="ECO:0000256" key="1">
    <source>
        <dbReference type="SAM" id="MobiDB-lite"/>
    </source>
</evidence>
<evidence type="ECO:0000313" key="3">
    <source>
        <dbReference type="EMBL" id="EKX90128.1"/>
    </source>
</evidence>
<dbReference type="eggNOG" id="ENOG5033AAH">
    <property type="taxonomic scope" value="Bacteria"/>
</dbReference>
<dbReference type="HOGENOM" id="CLU_110166_2_1_11"/>
<dbReference type="InterPro" id="IPR021449">
    <property type="entry name" value="DUF3099"/>
</dbReference>
<feature type="transmembrane region" description="Helical" evidence="2">
    <location>
        <begin position="116"/>
        <end position="137"/>
    </location>
</feature>
<keyword evidence="2" id="KW-0812">Transmembrane</keyword>
<dbReference type="Pfam" id="PF11298">
    <property type="entry name" value="DUF3099"/>
    <property type="match status" value="1"/>
</dbReference>
<sequence length="189" mass="21616">MPQHPPLWHPETSIRDKVGFAAGGVSVLSALIESLDPPRFRHIHLMFSHLFHLLRSRTRHRAGRRNQVELITDARQSPLENWQYRRTMYNWLQGSRIPILLTAGAVYWLWENWVITGILFLISVPLPWIAVVIANGVGQPRDPRRPQIYKPQVAREQARQAAHAALESGKQKELPGVVDHNTDGDTAEH</sequence>
<organism evidence="3 4">
    <name type="scientific">Corynebacterium durum F0235</name>
    <dbReference type="NCBI Taxonomy" id="1035195"/>
    <lineage>
        <taxon>Bacteria</taxon>
        <taxon>Bacillati</taxon>
        <taxon>Actinomycetota</taxon>
        <taxon>Actinomycetes</taxon>
        <taxon>Mycobacteriales</taxon>
        <taxon>Corynebacteriaceae</taxon>
        <taxon>Corynebacterium</taxon>
    </lineage>
</organism>
<gene>
    <name evidence="3" type="ORF">HMPREF9997_01343</name>
</gene>